<evidence type="ECO:0000259" key="8">
    <source>
        <dbReference type="Pfam" id="PF16916"/>
    </source>
</evidence>
<dbReference type="InterPro" id="IPR027470">
    <property type="entry name" value="Cation_efflux_CTD"/>
</dbReference>
<dbReference type="Gene3D" id="3.30.70.1350">
    <property type="entry name" value="Cation efflux protein, cytoplasmic domain"/>
    <property type="match status" value="1"/>
</dbReference>
<evidence type="ECO:0000256" key="1">
    <source>
        <dbReference type="ARBA" id="ARBA00004141"/>
    </source>
</evidence>
<accession>A0A1G8SQV8</accession>
<keyword evidence="3" id="KW-0813">Transport</keyword>
<proteinExistence type="inferred from homology"/>
<dbReference type="EMBL" id="FNED01000015">
    <property type="protein sequence ID" value="SDJ31533.1"/>
    <property type="molecule type" value="Genomic_DNA"/>
</dbReference>
<dbReference type="InterPro" id="IPR036837">
    <property type="entry name" value="Cation_efflux_CTD_sf"/>
</dbReference>
<gene>
    <name evidence="9" type="ORF">SAMN04487909_115111</name>
</gene>
<sequence>MRPSIRQKKGERVFFQPLPSTHRSSFFSSLSPQEFVDLSNQMYIGILKTSFQYVNRAAPATRLVFYEDLVVVLGATFALLTIIITSLTSFAALDGVVTILIGLLMFVVAFRVGFDSMVGLIGVAAPHEVEEKVAKLILSDKHVTDINEIRIIQEGRYYHVESLIELRPGFSLTDADDIKFRVQDKLIADPDITDVMLGIIEDNGVKDWTPEKLNQVK</sequence>
<dbReference type="GO" id="GO:0016020">
    <property type="term" value="C:membrane"/>
    <property type="evidence" value="ECO:0007669"/>
    <property type="project" value="UniProtKB-SubCell"/>
</dbReference>
<feature type="transmembrane region" description="Helical" evidence="7">
    <location>
        <begin position="90"/>
        <end position="110"/>
    </location>
</feature>
<comment type="subcellular location">
    <subcellularLocation>
        <location evidence="1">Membrane</location>
        <topology evidence="1">Multi-pass membrane protein</topology>
    </subcellularLocation>
</comment>
<feature type="transmembrane region" description="Helical" evidence="7">
    <location>
        <begin position="63"/>
        <end position="84"/>
    </location>
</feature>
<dbReference type="InterPro" id="IPR027469">
    <property type="entry name" value="Cation_efflux_TMD_sf"/>
</dbReference>
<protein>
    <submittedName>
        <fullName evidence="9">Dimerisation domain of Zinc Transporter</fullName>
    </submittedName>
</protein>
<organism evidence="9 10">
    <name type="scientific">Aneurinibacillus migulanus</name>
    <name type="common">Bacillus migulanus</name>
    <dbReference type="NCBI Taxonomy" id="47500"/>
    <lineage>
        <taxon>Bacteria</taxon>
        <taxon>Bacillati</taxon>
        <taxon>Bacillota</taxon>
        <taxon>Bacilli</taxon>
        <taxon>Bacillales</taxon>
        <taxon>Paenibacillaceae</taxon>
        <taxon>Aneurinibacillus group</taxon>
        <taxon>Aneurinibacillus</taxon>
    </lineage>
</organism>
<dbReference type="InterPro" id="IPR050291">
    <property type="entry name" value="CDF_Transporter"/>
</dbReference>
<evidence type="ECO:0000256" key="2">
    <source>
        <dbReference type="ARBA" id="ARBA00008114"/>
    </source>
</evidence>
<comment type="similarity">
    <text evidence="2">Belongs to the cation diffusion facilitator (CDF) transporter (TC 2.A.4) family.</text>
</comment>
<evidence type="ECO:0000256" key="3">
    <source>
        <dbReference type="ARBA" id="ARBA00022448"/>
    </source>
</evidence>
<evidence type="ECO:0000256" key="6">
    <source>
        <dbReference type="ARBA" id="ARBA00023136"/>
    </source>
</evidence>
<keyword evidence="6 7" id="KW-0472">Membrane</keyword>
<dbReference type="AlphaFoldDB" id="A0A1G8SQV8"/>
<dbReference type="Pfam" id="PF16916">
    <property type="entry name" value="ZT_dimer"/>
    <property type="match status" value="1"/>
</dbReference>
<evidence type="ECO:0000313" key="9">
    <source>
        <dbReference type="EMBL" id="SDJ31533.1"/>
    </source>
</evidence>
<evidence type="ECO:0000256" key="7">
    <source>
        <dbReference type="SAM" id="Phobius"/>
    </source>
</evidence>
<dbReference type="SUPFAM" id="SSF161111">
    <property type="entry name" value="Cation efflux protein transmembrane domain-like"/>
    <property type="match status" value="1"/>
</dbReference>
<evidence type="ECO:0000256" key="4">
    <source>
        <dbReference type="ARBA" id="ARBA00022692"/>
    </source>
</evidence>
<dbReference type="PANTHER" id="PTHR43840">
    <property type="entry name" value="MITOCHONDRIAL METAL TRANSPORTER 1-RELATED"/>
    <property type="match status" value="1"/>
</dbReference>
<dbReference type="Proteomes" id="UP000182836">
    <property type="component" value="Unassembled WGS sequence"/>
</dbReference>
<evidence type="ECO:0000313" key="10">
    <source>
        <dbReference type="Proteomes" id="UP000182836"/>
    </source>
</evidence>
<keyword evidence="4 7" id="KW-0812">Transmembrane</keyword>
<keyword evidence="5 7" id="KW-1133">Transmembrane helix</keyword>
<reference evidence="9 10" key="1">
    <citation type="submission" date="2016-10" db="EMBL/GenBank/DDBJ databases">
        <authorList>
            <person name="de Groot N.N."/>
        </authorList>
    </citation>
    <scope>NUCLEOTIDE SEQUENCE [LARGE SCALE GENOMIC DNA]</scope>
    <source>
        <strain evidence="9 10">DSM 2895</strain>
    </source>
</reference>
<dbReference type="SUPFAM" id="SSF160240">
    <property type="entry name" value="Cation efflux protein cytoplasmic domain-like"/>
    <property type="match status" value="1"/>
</dbReference>
<name>A0A1G8SQV8_ANEMI</name>
<feature type="domain" description="Cation efflux protein cytoplasmic" evidence="8">
    <location>
        <begin position="126"/>
        <end position="196"/>
    </location>
</feature>
<dbReference type="PANTHER" id="PTHR43840:SF15">
    <property type="entry name" value="MITOCHONDRIAL METAL TRANSPORTER 1-RELATED"/>
    <property type="match status" value="1"/>
</dbReference>
<dbReference type="OrthoDB" id="9806522at2"/>
<dbReference type="GO" id="GO:0008324">
    <property type="term" value="F:monoatomic cation transmembrane transporter activity"/>
    <property type="evidence" value="ECO:0007669"/>
    <property type="project" value="TreeGrafter"/>
</dbReference>
<evidence type="ECO:0000256" key="5">
    <source>
        <dbReference type="ARBA" id="ARBA00022989"/>
    </source>
</evidence>